<dbReference type="EC" id="3.2.2.1" evidence="4"/>
<dbReference type="Pfam" id="PF01156">
    <property type="entry name" value="IU_nuc_hydro"/>
    <property type="match status" value="1"/>
</dbReference>
<name>G5JZP0_9STRE</name>
<dbReference type="InterPro" id="IPR001910">
    <property type="entry name" value="Inosine/uridine_hydrolase_dom"/>
</dbReference>
<dbReference type="STRING" id="764299.STRIC_0753"/>
<evidence type="ECO:0000256" key="2">
    <source>
        <dbReference type="ARBA" id="ARBA00023295"/>
    </source>
</evidence>
<proteinExistence type="predicted"/>
<reference evidence="4 5" key="1">
    <citation type="journal article" date="2014" name="Int. J. Syst. Evol. Microbiol.">
        <title>Phylogenomics and the dynamic genome evolution of the genus Streptococcus.</title>
        <authorList>
            <consortium name="The Broad Institute Genome Sequencing Platform"/>
            <person name="Richards V.P."/>
            <person name="Palmer S.R."/>
            <person name="Pavinski Bitar P.D."/>
            <person name="Qin X."/>
            <person name="Weinstock G.M."/>
            <person name="Highlander S.K."/>
            <person name="Town C.D."/>
            <person name="Burne R.A."/>
            <person name="Stanhope M.J."/>
        </authorList>
    </citation>
    <scope>NUCLEOTIDE SEQUENCE [LARGE SCALE GENOMIC DNA]</scope>
    <source>
        <strain evidence="4 5">707-05</strain>
    </source>
</reference>
<feature type="domain" description="Inosine/uridine-preferring nucleoside hydrolase" evidence="3">
    <location>
        <begin position="6"/>
        <end position="306"/>
    </location>
</feature>
<dbReference type="EMBL" id="AEUX02000001">
    <property type="protein sequence ID" value="EHI70748.1"/>
    <property type="molecule type" value="Genomic_DNA"/>
</dbReference>
<dbReference type="GO" id="GO:0006152">
    <property type="term" value="P:purine nucleoside catabolic process"/>
    <property type="evidence" value="ECO:0007669"/>
    <property type="project" value="TreeGrafter"/>
</dbReference>
<keyword evidence="2 4" id="KW-0326">Glycosidase</keyword>
<accession>G5JZP0</accession>
<comment type="caution">
    <text evidence="4">The sequence shown here is derived from an EMBL/GenBank/DDBJ whole genome shotgun (WGS) entry which is preliminary data.</text>
</comment>
<dbReference type="eggNOG" id="COG1957">
    <property type="taxonomic scope" value="Bacteria"/>
</dbReference>
<protein>
    <submittedName>
        <fullName evidence="4">Inosine-uridine preferring nucleoside hydrolase</fullName>
        <ecNumber evidence="4">3.2.2.1</ecNumber>
    </submittedName>
</protein>
<dbReference type="AlphaFoldDB" id="G5JZP0"/>
<evidence type="ECO:0000259" key="3">
    <source>
        <dbReference type="Pfam" id="PF01156"/>
    </source>
</evidence>
<organism evidence="4 5">
    <name type="scientific">Streptococcus ictaluri 707-05</name>
    <dbReference type="NCBI Taxonomy" id="764299"/>
    <lineage>
        <taxon>Bacteria</taxon>
        <taxon>Bacillati</taxon>
        <taxon>Bacillota</taxon>
        <taxon>Bacilli</taxon>
        <taxon>Lactobacillales</taxon>
        <taxon>Streptococcaceae</taxon>
        <taxon>Streptococcus</taxon>
    </lineage>
</organism>
<keyword evidence="1 4" id="KW-0378">Hydrolase</keyword>
<dbReference type="InterPro" id="IPR023186">
    <property type="entry name" value="IUNH"/>
</dbReference>
<evidence type="ECO:0000313" key="4">
    <source>
        <dbReference type="EMBL" id="EHI70748.1"/>
    </source>
</evidence>
<dbReference type="Gene3D" id="3.90.245.10">
    <property type="entry name" value="Ribonucleoside hydrolase-like"/>
    <property type="match status" value="1"/>
</dbReference>
<keyword evidence="5" id="KW-1185">Reference proteome</keyword>
<dbReference type="RefSeq" id="WP_008087001.1">
    <property type="nucleotide sequence ID" value="NZ_AEUX02000001.1"/>
</dbReference>
<dbReference type="PANTHER" id="PTHR12304:SF4">
    <property type="entry name" value="URIDINE NUCLEOSIDASE"/>
    <property type="match status" value="1"/>
</dbReference>
<dbReference type="InterPro" id="IPR036452">
    <property type="entry name" value="Ribo_hydro-like"/>
</dbReference>
<dbReference type="SUPFAM" id="SSF53590">
    <property type="entry name" value="Nucleoside hydrolase"/>
    <property type="match status" value="1"/>
</dbReference>
<dbReference type="OrthoDB" id="9797882at2"/>
<evidence type="ECO:0000313" key="5">
    <source>
        <dbReference type="Proteomes" id="UP000003330"/>
    </source>
</evidence>
<sequence length="330" mass="36530">MFSRDVIIDCDPGIDDSLALLYALKHPNLNVVAITIVEGNVPVDIGLQNAILLLEKTNCLHIPIYLGQGNPLVRDFVSAQNTPGMDGLGESQLVPSVTKTVQKESADQFLANYFSRPKETAIIALGPLTNIAQALTRNSNLGKHCHRFVSMGGSFKSHGNCSPVAEYNYWCDPHAADKVFQDLGRKVEMVGLDVTRQIVLDPNRVTYMSRINPEVTAFISAITSAITAFYNDFHWQYEHLIGCVINDPLALAYFLEPSICQGFDSYTEIVTQGPAMGKSIVDQADFYQKKANSHVLTSVETCPFWEDFMAPILEAPHHQIRQDIDTLKLG</sequence>
<dbReference type="PANTHER" id="PTHR12304">
    <property type="entry name" value="INOSINE-URIDINE PREFERRING NUCLEOSIDE HYDROLASE"/>
    <property type="match status" value="1"/>
</dbReference>
<dbReference type="GO" id="GO:0005829">
    <property type="term" value="C:cytosol"/>
    <property type="evidence" value="ECO:0007669"/>
    <property type="project" value="TreeGrafter"/>
</dbReference>
<dbReference type="GO" id="GO:0008477">
    <property type="term" value="F:purine nucleosidase activity"/>
    <property type="evidence" value="ECO:0007669"/>
    <property type="project" value="UniProtKB-EC"/>
</dbReference>
<evidence type="ECO:0000256" key="1">
    <source>
        <dbReference type="ARBA" id="ARBA00022801"/>
    </source>
</evidence>
<gene>
    <name evidence="4" type="ORF">STRIC_0753</name>
</gene>
<dbReference type="Proteomes" id="UP000003330">
    <property type="component" value="Unassembled WGS sequence"/>
</dbReference>